<protein>
    <submittedName>
        <fullName evidence="2">Uncharacterized protein</fullName>
    </submittedName>
</protein>
<name>A0A837GC66_9VIBR</name>
<keyword evidence="1" id="KW-0238">DNA-binding</keyword>
<comment type="caution">
    <text evidence="2">The sequence shown here is derived from an EMBL/GenBank/DDBJ whole genome shotgun (WGS) entry which is preliminary data.</text>
</comment>
<dbReference type="SMART" id="SM00862">
    <property type="entry name" value="Trans_reg_C"/>
    <property type="match status" value="1"/>
</dbReference>
<dbReference type="PROSITE" id="PS51755">
    <property type="entry name" value="OMPR_PHOB"/>
    <property type="match status" value="1"/>
</dbReference>
<dbReference type="InterPro" id="IPR001867">
    <property type="entry name" value="OmpR/PhoB-type_DNA-bd"/>
</dbReference>
<reference evidence="2" key="1">
    <citation type="journal article" date="2015" name="BMC Genomics">
        <title>Genome mining reveals unlocked bioactive potential of marine Gram-negative bacteria.</title>
        <authorList>
            <person name="Machado H."/>
            <person name="Sonnenschein E.C."/>
            <person name="Melchiorsen J."/>
            <person name="Gram L."/>
        </authorList>
    </citation>
    <scope>NUCLEOTIDE SEQUENCE</scope>
    <source>
        <strain evidence="2">S2052</strain>
    </source>
</reference>
<dbReference type="CDD" id="cd00383">
    <property type="entry name" value="trans_reg_C"/>
    <property type="match status" value="1"/>
</dbReference>
<dbReference type="GO" id="GO:0003677">
    <property type="term" value="F:DNA binding"/>
    <property type="evidence" value="ECO:0007669"/>
    <property type="project" value="UniProtKB-UniRule"/>
</dbReference>
<accession>A0A837GC66</accession>
<dbReference type="InterPro" id="IPR036388">
    <property type="entry name" value="WH-like_DNA-bd_sf"/>
</dbReference>
<dbReference type="SUPFAM" id="SSF46894">
    <property type="entry name" value="C-terminal effector domain of the bipartite response regulators"/>
    <property type="match status" value="1"/>
</dbReference>
<dbReference type="EMBL" id="JXXR01000001">
    <property type="protein sequence ID" value="KJY77674.1"/>
    <property type="molecule type" value="Genomic_DNA"/>
</dbReference>
<dbReference type="AlphaFoldDB" id="A0A837GC66"/>
<dbReference type="Pfam" id="PF00486">
    <property type="entry name" value="Trans_reg_C"/>
    <property type="match status" value="1"/>
</dbReference>
<gene>
    <name evidence="2" type="ORF">TW71_01175</name>
</gene>
<dbReference type="InterPro" id="IPR016032">
    <property type="entry name" value="Sig_transdc_resp-reg_C-effctor"/>
</dbReference>
<evidence type="ECO:0000256" key="1">
    <source>
        <dbReference type="ARBA" id="ARBA00023125"/>
    </source>
</evidence>
<proteinExistence type="predicted"/>
<sequence length="210" mass="23484">MTKPHIDSFSLPVGNCILCRSDTGAQIVLDANKSFSITIPESSVLKKLITEKDSVVSKDDLIVEAWGRPDIIGPNSLPVAITNLRKVLEMDNIKIVNVPRKGYRLDFSEHEPILKPVEKESNNLEPLVFEANPISESISKAKLYLCFLTIIITLYSVFYIVFSWVSLDCHTYNNEATVCTVKGETFNPKIVNGKSGHYFYSSHSGLMEVE</sequence>
<dbReference type="RefSeq" id="WP_045984704.1">
    <property type="nucleotide sequence ID" value="NZ_CP063051.1"/>
</dbReference>
<dbReference type="Gene3D" id="1.10.10.10">
    <property type="entry name" value="Winged helix-like DNA-binding domain superfamily/Winged helix DNA-binding domain"/>
    <property type="match status" value="1"/>
</dbReference>
<organism evidence="2">
    <name type="scientific">Vibrio coralliilyticus</name>
    <dbReference type="NCBI Taxonomy" id="190893"/>
    <lineage>
        <taxon>Bacteria</taxon>
        <taxon>Pseudomonadati</taxon>
        <taxon>Pseudomonadota</taxon>
        <taxon>Gammaproteobacteria</taxon>
        <taxon>Vibrionales</taxon>
        <taxon>Vibrionaceae</taxon>
        <taxon>Vibrio</taxon>
    </lineage>
</organism>
<dbReference type="GO" id="GO:0000160">
    <property type="term" value="P:phosphorelay signal transduction system"/>
    <property type="evidence" value="ECO:0007669"/>
    <property type="project" value="InterPro"/>
</dbReference>
<evidence type="ECO:0000313" key="2">
    <source>
        <dbReference type="EMBL" id="KJY77674.1"/>
    </source>
</evidence>
<dbReference type="GO" id="GO:0006355">
    <property type="term" value="P:regulation of DNA-templated transcription"/>
    <property type="evidence" value="ECO:0007669"/>
    <property type="project" value="InterPro"/>
</dbReference>